<sequence>MQARAQTMPPPARCRGLAYGLVGFDLRLLLLFCLCAWVRLLYVLICIWQLSFHTKPRRHRKEFISTTRLKYPPCGHFNSKSAGEFPPEGS</sequence>
<feature type="transmembrane region" description="Helical" evidence="1">
    <location>
        <begin position="28"/>
        <end position="51"/>
    </location>
</feature>
<dbReference type="Proteomes" id="UP001239445">
    <property type="component" value="Unassembled WGS sequence"/>
</dbReference>
<keyword evidence="1" id="KW-1133">Transmembrane helix</keyword>
<reference evidence="2" key="1">
    <citation type="submission" date="2023-06" db="EMBL/GenBank/DDBJ databases">
        <title>Genome-scale phylogeny and comparative genomics of the fungal order Sordariales.</title>
        <authorList>
            <consortium name="Lawrence Berkeley National Laboratory"/>
            <person name="Hensen N."/>
            <person name="Bonometti L."/>
            <person name="Westerberg I."/>
            <person name="Brannstrom I.O."/>
            <person name="Guillou S."/>
            <person name="Cros-Aarteil S."/>
            <person name="Calhoun S."/>
            <person name="Haridas S."/>
            <person name="Kuo A."/>
            <person name="Mondo S."/>
            <person name="Pangilinan J."/>
            <person name="Riley R."/>
            <person name="Labutti K."/>
            <person name="Andreopoulos B."/>
            <person name="Lipzen A."/>
            <person name="Chen C."/>
            <person name="Yanf M."/>
            <person name="Daum C."/>
            <person name="Ng V."/>
            <person name="Clum A."/>
            <person name="Steindorff A."/>
            <person name="Ohm R."/>
            <person name="Martin F."/>
            <person name="Silar P."/>
            <person name="Natvig D."/>
            <person name="Lalanne C."/>
            <person name="Gautier V."/>
            <person name="Ament-Velasquez S.L."/>
            <person name="Kruys A."/>
            <person name="Hutchinson M.I."/>
            <person name="Powell A.J."/>
            <person name="Barry K."/>
            <person name="Miller A.N."/>
            <person name="Grigoriev I.V."/>
            <person name="Debuchy R."/>
            <person name="Gladieux P."/>
            <person name="Thoren M.H."/>
            <person name="Johannesson H."/>
        </authorList>
    </citation>
    <scope>NUCLEOTIDE SEQUENCE</scope>
    <source>
        <strain evidence="2">PSN4</strain>
    </source>
</reference>
<proteinExistence type="predicted"/>
<organism evidence="2 3">
    <name type="scientific">Echria macrotheca</name>
    <dbReference type="NCBI Taxonomy" id="438768"/>
    <lineage>
        <taxon>Eukaryota</taxon>
        <taxon>Fungi</taxon>
        <taxon>Dikarya</taxon>
        <taxon>Ascomycota</taxon>
        <taxon>Pezizomycotina</taxon>
        <taxon>Sordariomycetes</taxon>
        <taxon>Sordariomycetidae</taxon>
        <taxon>Sordariales</taxon>
        <taxon>Schizotheciaceae</taxon>
        <taxon>Echria</taxon>
    </lineage>
</organism>
<keyword evidence="3" id="KW-1185">Reference proteome</keyword>
<evidence type="ECO:0000256" key="1">
    <source>
        <dbReference type="SAM" id="Phobius"/>
    </source>
</evidence>
<protein>
    <submittedName>
        <fullName evidence="2">Uncharacterized protein</fullName>
    </submittedName>
</protein>
<keyword evidence="1" id="KW-0472">Membrane</keyword>
<accession>A0AAJ0BLJ1</accession>
<evidence type="ECO:0000313" key="2">
    <source>
        <dbReference type="EMBL" id="KAK1760172.1"/>
    </source>
</evidence>
<name>A0AAJ0BLJ1_9PEZI</name>
<comment type="caution">
    <text evidence="2">The sequence shown here is derived from an EMBL/GenBank/DDBJ whole genome shotgun (WGS) entry which is preliminary data.</text>
</comment>
<gene>
    <name evidence="2" type="ORF">QBC47DRAFT_366587</name>
</gene>
<dbReference type="AlphaFoldDB" id="A0AAJ0BLJ1"/>
<keyword evidence="1" id="KW-0812">Transmembrane</keyword>
<evidence type="ECO:0000313" key="3">
    <source>
        <dbReference type="Proteomes" id="UP001239445"/>
    </source>
</evidence>
<dbReference type="EMBL" id="MU839827">
    <property type="protein sequence ID" value="KAK1760172.1"/>
    <property type="molecule type" value="Genomic_DNA"/>
</dbReference>